<keyword evidence="8" id="KW-1185">Reference proteome</keyword>
<evidence type="ECO:0000256" key="3">
    <source>
        <dbReference type="ARBA" id="ARBA00023015"/>
    </source>
</evidence>
<evidence type="ECO:0000256" key="2">
    <source>
        <dbReference type="ARBA" id="ARBA00022840"/>
    </source>
</evidence>
<dbReference type="Gene3D" id="1.10.8.60">
    <property type="match status" value="1"/>
</dbReference>
<dbReference type="InterPro" id="IPR035965">
    <property type="entry name" value="PAS-like_dom_sf"/>
</dbReference>
<dbReference type="Gene3D" id="1.10.10.60">
    <property type="entry name" value="Homeodomain-like"/>
    <property type="match status" value="1"/>
</dbReference>
<dbReference type="InterPro" id="IPR027417">
    <property type="entry name" value="P-loop_NTPase"/>
</dbReference>
<reference evidence="7 8" key="1">
    <citation type="submission" date="2024-06" db="EMBL/GenBank/DDBJ databases">
        <title>Genomic Encyclopedia of Type Strains, Phase IV (KMG-IV): sequencing the most valuable type-strain genomes for metagenomic binning, comparative biology and taxonomic classification.</title>
        <authorList>
            <person name="Goeker M."/>
        </authorList>
    </citation>
    <scope>NUCLEOTIDE SEQUENCE [LARGE SCALE GENOMIC DNA]</scope>
    <source>
        <strain evidence="7 8">DSM 26128</strain>
    </source>
</reference>
<accession>A0ABV2G9I0</accession>
<dbReference type="RefSeq" id="WP_354195619.1">
    <property type="nucleotide sequence ID" value="NZ_JBEPLW010000003.1"/>
</dbReference>
<gene>
    <name evidence="7" type="ORF">ABID49_000823</name>
</gene>
<protein>
    <submittedName>
        <fullName evidence="7">PAS domain S-box-containing protein</fullName>
    </submittedName>
</protein>
<evidence type="ECO:0000259" key="5">
    <source>
        <dbReference type="PROSITE" id="PS50045"/>
    </source>
</evidence>
<dbReference type="InterPro" id="IPR009057">
    <property type="entry name" value="Homeodomain-like_sf"/>
</dbReference>
<dbReference type="InterPro" id="IPR002197">
    <property type="entry name" value="HTH_Fis"/>
</dbReference>
<dbReference type="Pfam" id="PF00158">
    <property type="entry name" value="Sigma54_activat"/>
    <property type="match status" value="1"/>
</dbReference>
<keyword evidence="3" id="KW-0805">Transcription regulation</keyword>
<dbReference type="SUPFAM" id="SSF55785">
    <property type="entry name" value="PYP-like sensor domain (PAS domain)"/>
    <property type="match status" value="1"/>
</dbReference>
<dbReference type="PROSITE" id="PS00688">
    <property type="entry name" value="SIGMA54_INTERACT_3"/>
    <property type="match status" value="1"/>
</dbReference>
<dbReference type="SUPFAM" id="SSF46689">
    <property type="entry name" value="Homeodomain-like"/>
    <property type="match status" value="1"/>
</dbReference>
<dbReference type="InterPro" id="IPR003593">
    <property type="entry name" value="AAA+_ATPase"/>
</dbReference>
<dbReference type="PRINTS" id="PR01590">
    <property type="entry name" value="HTHFIS"/>
</dbReference>
<proteinExistence type="predicted"/>
<organism evidence="7 8">
    <name type="scientific">Bhargavaea ullalensis</name>
    <dbReference type="NCBI Taxonomy" id="1265685"/>
    <lineage>
        <taxon>Bacteria</taxon>
        <taxon>Bacillati</taxon>
        <taxon>Bacillota</taxon>
        <taxon>Bacilli</taxon>
        <taxon>Bacillales</taxon>
        <taxon>Caryophanaceae</taxon>
        <taxon>Bhargavaea</taxon>
    </lineage>
</organism>
<dbReference type="Pfam" id="PF13596">
    <property type="entry name" value="PAS_10"/>
    <property type="match status" value="1"/>
</dbReference>
<evidence type="ECO:0000259" key="6">
    <source>
        <dbReference type="PROSITE" id="PS50112"/>
    </source>
</evidence>
<dbReference type="Gene3D" id="3.40.50.300">
    <property type="entry name" value="P-loop containing nucleotide triphosphate hydrolases"/>
    <property type="match status" value="1"/>
</dbReference>
<dbReference type="SUPFAM" id="SSF52540">
    <property type="entry name" value="P-loop containing nucleoside triphosphate hydrolases"/>
    <property type="match status" value="1"/>
</dbReference>
<dbReference type="InterPro" id="IPR000014">
    <property type="entry name" value="PAS"/>
</dbReference>
<dbReference type="SMART" id="SM00091">
    <property type="entry name" value="PAS"/>
    <property type="match status" value="1"/>
</dbReference>
<dbReference type="Pfam" id="PF02954">
    <property type="entry name" value="HTH_8"/>
    <property type="match status" value="1"/>
</dbReference>
<dbReference type="Proteomes" id="UP001549099">
    <property type="component" value="Unassembled WGS sequence"/>
</dbReference>
<keyword evidence="4" id="KW-0804">Transcription</keyword>
<dbReference type="InterPro" id="IPR002078">
    <property type="entry name" value="Sigma_54_int"/>
</dbReference>
<dbReference type="Gene3D" id="3.30.450.20">
    <property type="entry name" value="PAS domain"/>
    <property type="match status" value="1"/>
</dbReference>
<feature type="domain" description="PAS" evidence="6">
    <location>
        <begin position="77"/>
        <end position="149"/>
    </location>
</feature>
<dbReference type="PROSITE" id="PS50112">
    <property type="entry name" value="PAS"/>
    <property type="match status" value="1"/>
</dbReference>
<keyword evidence="2" id="KW-0067">ATP-binding</keyword>
<dbReference type="CDD" id="cd00009">
    <property type="entry name" value="AAA"/>
    <property type="match status" value="1"/>
</dbReference>
<dbReference type="CDD" id="cd00130">
    <property type="entry name" value="PAS"/>
    <property type="match status" value="1"/>
</dbReference>
<dbReference type="InterPro" id="IPR025944">
    <property type="entry name" value="Sigma_54_int_dom_CS"/>
</dbReference>
<dbReference type="PANTHER" id="PTHR32071:SF57">
    <property type="entry name" value="C4-DICARBOXYLATE TRANSPORT TRANSCRIPTIONAL REGULATORY PROTEIN DCTD"/>
    <property type="match status" value="1"/>
</dbReference>
<evidence type="ECO:0000256" key="4">
    <source>
        <dbReference type="ARBA" id="ARBA00023163"/>
    </source>
</evidence>
<evidence type="ECO:0000256" key="1">
    <source>
        <dbReference type="ARBA" id="ARBA00022741"/>
    </source>
</evidence>
<dbReference type="PROSITE" id="PS50045">
    <property type="entry name" value="SIGMA54_INTERACT_4"/>
    <property type="match status" value="1"/>
</dbReference>
<dbReference type="SMART" id="SM00382">
    <property type="entry name" value="AAA"/>
    <property type="match status" value="1"/>
</dbReference>
<dbReference type="PROSITE" id="PS00675">
    <property type="entry name" value="SIGMA54_INTERACT_1"/>
    <property type="match status" value="1"/>
</dbReference>
<sequence>MFKQPLEIDPFMSPAVPEDENHAIPVLSVRAGRPLEEAIALLGDYPYLLVEDEDGHKIGHLSYETVALTMLEAFKRKCAYLDTILETINESCTVIDEEARVVHWTRGAEDIFSVKDEDILGRPITDFFRSDQLEILKSLQDGSSVLHQQHHAREDLVVLINSNPVLLDGEIVGAVVAETDITSQIRLNNELHSTSEKLFRLEEQIRKTSASADPFSYIKGNSQELKRTIDLTTKAARTMASILINGESGTGKELFAKAVHHLRENDDAPFIAINCGAISGSLFESEIFGYEKGAFSGADAKGKKGKVELARGGTLFLDEIGEMPLEMQVKFLRLLQEKRFFRVGGTKEIEVDFRVVAATNRNLKELVDEGKFREDLYYRLNVVNIKIPPLRDRIEDILELSHYFLYEFSVKYNRPIHGVSQEVMQSLLKHDWPGNIRELRNVIERLVIFSDNGEIKTDDLPAEIERITEPAVREKTHLSVKNGSGTLAEQLQEYERAVLVRELENAGGNKQLCAANLGITRATLYNRMNKLGISL</sequence>
<keyword evidence="1" id="KW-0547">Nucleotide-binding</keyword>
<evidence type="ECO:0000313" key="7">
    <source>
        <dbReference type="EMBL" id="MET3574939.1"/>
    </source>
</evidence>
<dbReference type="Pfam" id="PF25601">
    <property type="entry name" value="AAA_lid_14"/>
    <property type="match status" value="1"/>
</dbReference>
<feature type="domain" description="Sigma-54 factor interaction" evidence="5">
    <location>
        <begin position="218"/>
        <end position="448"/>
    </location>
</feature>
<evidence type="ECO:0000313" key="8">
    <source>
        <dbReference type="Proteomes" id="UP001549099"/>
    </source>
</evidence>
<comment type="caution">
    <text evidence="7">The sequence shown here is derived from an EMBL/GenBank/DDBJ whole genome shotgun (WGS) entry which is preliminary data.</text>
</comment>
<dbReference type="InterPro" id="IPR058031">
    <property type="entry name" value="AAA_lid_NorR"/>
</dbReference>
<dbReference type="PANTHER" id="PTHR32071">
    <property type="entry name" value="TRANSCRIPTIONAL REGULATORY PROTEIN"/>
    <property type="match status" value="1"/>
</dbReference>
<dbReference type="EMBL" id="JBEPLW010000003">
    <property type="protein sequence ID" value="MET3574939.1"/>
    <property type="molecule type" value="Genomic_DNA"/>
</dbReference>
<name>A0ABV2G9I0_9BACL</name>
<dbReference type="InterPro" id="IPR025662">
    <property type="entry name" value="Sigma_54_int_dom_ATP-bd_1"/>
</dbReference>
<dbReference type="NCBIfam" id="TIGR00229">
    <property type="entry name" value="sensory_box"/>
    <property type="match status" value="1"/>
</dbReference>